<dbReference type="Proteomes" id="UP000254575">
    <property type="component" value="Unassembled WGS sequence"/>
</dbReference>
<gene>
    <name evidence="3" type="ORF">NCTC10717_01042</name>
</gene>
<dbReference type="CDD" id="cd20897">
    <property type="entry name" value="Smlt3025-like"/>
    <property type="match status" value="1"/>
</dbReference>
<feature type="region of interest" description="Disordered" evidence="1">
    <location>
        <begin position="27"/>
        <end position="52"/>
    </location>
</feature>
<evidence type="ECO:0000313" key="3">
    <source>
        <dbReference type="EMBL" id="SUO96514.1"/>
    </source>
</evidence>
<dbReference type="EMBL" id="UHIA01000004">
    <property type="protein sequence ID" value="SUO96514.1"/>
    <property type="molecule type" value="Genomic_DNA"/>
</dbReference>
<keyword evidence="2" id="KW-0732">Signal</keyword>
<reference evidence="3 4" key="1">
    <citation type="submission" date="2018-06" db="EMBL/GenBank/DDBJ databases">
        <authorList>
            <consortium name="Pathogen Informatics"/>
            <person name="Doyle S."/>
        </authorList>
    </citation>
    <scope>NUCLEOTIDE SEQUENCE [LARGE SCALE GENOMIC DNA]</scope>
    <source>
        <strain evidence="3 4">NCTC10717</strain>
    </source>
</reference>
<name>A0A380MWG2_9GAMM</name>
<proteinExistence type="predicted"/>
<feature type="compositionally biased region" description="Polar residues" evidence="1">
    <location>
        <begin position="27"/>
        <end position="45"/>
    </location>
</feature>
<dbReference type="OrthoDB" id="6677179at2"/>
<evidence type="ECO:0000313" key="4">
    <source>
        <dbReference type="Proteomes" id="UP000254575"/>
    </source>
</evidence>
<sequence length="219" mass="24301">MKYSISNTSISVLLLLCSLISACEPQNKNPTESNKAQVQTTSSQSNPPPNTALTAADTANLARTMGGGAAGIMPDDALKDKYGKPYIIGNLGGVPVNLPPTVVEYVEYNDSPGFDHEALRNFKPSIRNYDSVLESFGFEFRNRDLQLYDRLNESLYYARKKDRERNTFDWIDVGISSGNSYGKNPEALSASLNRHLGNVDYEVNPWKWFRSVCCNGNQS</sequence>
<feature type="signal peptide" evidence="2">
    <location>
        <begin position="1"/>
        <end position="22"/>
    </location>
</feature>
<accession>A0A380MWG2</accession>
<feature type="chain" id="PRO_5016954174" evidence="2">
    <location>
        <begin position="23"/>
        <end position="219"/>
    </location>
</feature>
<dbReference type="AlphaFoldDB" id="A0A380MWG2"/>
<keyword evidence="4" id="KW-1185">Reference proteome</keyword>
<evidence type="ECO:0000256" key="1">
    <source>
        <dbReference type="SAM" id="MobiDB-lite"/>
    </source>
</evidence>
<protein>
    <submittedName>
        <fullName evidence="3">Uncharacterized protein</fullName>
    </submittedName>
</protein>
<dbReference type="RefSeq" id="WP_115218304.1">
    <property type="nucleotide sequence ID" value="NZ_UHIA01000004.1"/>
</dbReference>
<dbReference type="InterPro" id="IPR049732">
    <property type="entry name" value="Smlt3025-like"/>
</dbReference>
<organism evidence="3 4">
    <name type="scientific">Suttonella indologenes</name>
    <dbReference type="NCBI Taxonomy" id="13276"/>
    <lineage>
        <taxon>Bacteria</taxon>
        <taxon>Pseudomonadati</taxon>
        <taxon>Pseudomonadota</taxon>
        <taxon>Gammaproteobacteria</taxon>
        <taxon>Cardiobacteriales</taxon>
        <taxon>Cardiobacteriaceae</taxon>
        <taxon>Suttonella</taxon>
    </lineage>
</organism>
<evidence type="ECO:0000256" key="2">
    <source>
        <dbReference type="SAM" id="SignalP"/>
    </source>
</evidence>
<dbReference type="PROSITE" id="PS51257">
    <property type="entry name" value="PROKAR_LIPOPROTEIN"/>
    <property type="match status" value="1"/>
</dbReference>